<sequence>MKVGYMTNSFGLLVGSGAGVTSAKDIRYETICNDEDVIKTISSYGYSSIELFDGNLERFEKNREEFKGYLRKYEIELLGVYVGANFIYEDSLEDELWRINLTAELAADFGAKHIVLGGGAVRAKGNTEQDYVLLGQGLDQAREMIEKHGLIASYHPHLGSMVETPEQIDKIFSLTSIPFCPDLAHLAAGGGNPLEIVKKYYERIHYIHLKDLKDSEFVPLGQGTLALDDIIQFLKSKDFNGDWLVEIDGFSGDPEEACKISYEFLEGKL</sequence>
<dbReference type="InterPro" id="IPR013022">
    <property type="entry name" value="Xyl_isomerase-like_TIM-brl"/>
</dbReference>
<dbReference type="Gene3D" id="3.20.20.150">
    <property type="entry name" value="Divalent-metal-dependent TIM barrel enzymes"/>
    <property type="match status" value="1"/>
</dbReference>
<dbReference type="KEGG" id="jeo:JMA_08630"/>
<dbReference type="AlphaFoldDB" id="A0A0B5AIG6"/>
<protein>
    <submittedName>
        <fullName evidence="2">Sugar phosphate isomerase</fullName>
    </submittedName>
</protein>
<proteinExistence type="predicted"/>
<feature type="domain" description="Xylose isomerase-like TIM barrel" evidence="1">
    <location>
        <begin position="40"/>
        <end position="265"/>
    </location>
</feature>
<dbReference type="Pfam" id="PF01261">
    <property type="entry name" value="AP_endonuc_2"/>
    <property type="match status" value="1"/>
</dbReference>
<dbReference type="HOGENOM" id="CLU_059523_2_0_9"/>
<accession>A0A0B5AIG6</accession>
<evidence type="ECO:0000259" key="1">
    <source>
        <dbReference type="Pfam" id="PF01261"/>
    </source>
</evidence>
<dbReference type="SUPFAM" id="SSF51658">
    <property type="entry name" value="Xylose isomerase-like"/>
    <property type="match status" value="1"/>
</dbReference>
<dbReference type="STRING" id="1508404.JMA_08630"/>
<dbReference type="InterPro" id="IPR050312">
    <property type="entry name" value="IolE/XylAMocC-like"/>
</dbReference>
<dbReference type="PANTHER" id="PTHR12110:SF41">
    <property type="entry name" value="INOSOSE DEHYDRATASE"/>
    <property type="match status" value="1"/>
</dbReference>
<dbReference type="InterPro" id="IPR036237">
    <property type="entry name" value="Xyl_isomerase-like_sf"/>
</dbReference>
<name>A0A0B5AIG6_9BACL</name>
<evidence type="ECO:0000313" key="2">
    <source>
        <dbReference type="EMBL" id="AJD90180.1"/>
    </source>
</evidence>
<dbReference type="OrthoDB" id="9779184at2"/>
<dbReference type="PANTHER" id="PTHR12110">
    <property type="entry name" value="HYDROXYPYRUVATE ISOMERASE"/>
    <property type="match status" value="1"/>
</dbReference>
<keyword evidence="3" id="KW-1185">Reference proteome</keyword>
<dbReference type="BioCyc" id="JESP1508404:G14D9-10095-MONOMER"/>
<keyword evidence="2" id="KW-0413">Isomerase</keyword>
<dbReference type="EMBL" id="CP009416">
    <property type="protein sequence ID" value="AJD90180.1"/>
    <property type="molecule type" value="Genomic_DNA"/>
</dbReference>
<dbReference type="Proteomes" id="UP000031449">
    <property type="component" value="Chromosome"/>
</dbReference>
<dbReference type="GO" id="GO:0016853">
    <property type="term" value="F:isomerase activity"/>
    <property type="evidence" value="ECO:0007669"/>
    <property type="project" value="UniProtKB-KW"/>
</dbReference>
<evidence type="ECO:0000313" key="3">
    <source>
        <dbReference type="Proteomes" id="UP000031449"/>
    </source>
</evidence>
<reference evidence="2 3" key="1">
    <citation type="submission" date="2014-08" db="EMBL/GenBank/DDBJ databases">
        <title>Complete genome of a marine bacteria Jeotgalibacillus malaysiensis.</title>
        <authorList>
            <person name="Yaakop A.S."/>
            <person name="Chan K.-G."/>
            <person name="Goh K.M."/>
        </authorList>
    </citation>
    <scope>NUCLEOTIDE SEQUENCE [LARGE SCALE GENOMIC DNA]</scope>
    <source>
        <strain evidence="2 3">D5</strain>
    </source>
</reference>
<organism evidence="2 3">
    <name type="scientific">Jeotgalibacillus malaysiensis</name>
    <dbReference type="NCBI Taxonomy" id="1508404"/>
    <lineage>
        <taxon>Bacteria</taxon>
        <taxon>Bacillati</taxon>
        <taxon>Bacillota</taxon>
        <taxon>Bacilli</taxon>
        <taxon>Bacillales</taxon>
        <taxon>Caryophanaceae</taxon>
        <taxon>Jeotgalibacillus</taxon>
    </lineage>
</organism>
<gene>
    <name evidence="2" type="ORF">JMA_08630</name>
</gene>